<sequence>MTAQSLKEITAHNLRTFKSHYVSEISGSLGDLGTFLPIAIALAMNGTVSLASTLIFSGVYNILTGLFFGIPLPVQPMKAIAAVAIARSFSNGSIAAAGIFVGSCILVFSVTGLLHWFANAIPIPVIKGIQVGAGLSLVISACSGILAPLGWISPSWADNRIWALAAFFALIITNTYRRVPYALALFVLGLTLAVIRTALSGHLPGFQIWRPFVVIPGPHQWWVGAVDAGIGQIPLTTLNSIVAVVHLSHDLLPNVRTPSVTHIGLSVAAMNLLGCWFGAMPVCHGSGGLAAQYRFGARSGASVVFLGVLKLFIGLLFGETLIDLLKRFPGAFLGVLVIAAGLELVSVGESLNTSGARDVNHTGSGLLGDMEQHLGTVFSDEERKRRWTVMMVTVGLLVGFKNDAIGFIAGMLCHWAYDIPKWWESARRRWSEGRLRLQ</sequence>
<keyword evidence="1" id="KW-0812">Transmembrane</keyword>
<feature type="transmembrane region" description="Helical" evidence="1">
    <location>
        <begin position="129"/>
        <end position="152"/>
    </location>
</feature>
<feature type="transmembrane region" description="Helical" evidence="1">
    <location>
        <begin position="94"/>
        <end position="117"/>
    </location>
</feature>
<feature type="transmembrane region" description="Helical" evidence="1">
    <location>
        <begin position="303"/>
        <end position="322"/>
    </location>
</feature>
<organism evidence="2 3">
    <name type="scientific">Penicillium malachiteum</name>
    <dbReference type="NCBI Taxonomy" id="1324776"/>
    <lineage>
        <taxon>Eukaryota</taxon>
        <taxon>Fungi</taxon>
        <taxon>Dikarya</taxon>
        <taxon>Ascomycota</taxon>
        <taxon>Pezizomycotina</taxon>
        <taxon>Eurotiomycetes</taxon>
        <taxon>Eurotiomycetidae</taxon>
        <taxon>Eurotiales</taxon>
        <taxon>Aspergillaceae</taxon>
        <taxon>Penicillium</taxon>
    </lineage>
</organism>
<dbReference type="PANTHER" id="PTHR31970:SF9">
    <property type="entry name" value="MOLYBDATE TRANSPORTER 2"/>
    <property type="match status" value="1"/>
</dbReference>
<reference evidence="2" key="2">
    <citation type="submission" date="2023-01" db="EMBL/GenBank/DDBJ databases">
        <authorList>
            <person name="Petersen C."/>
        </authorList>
    </citation>
    <scope>NUCLEOTIDE SEQUENCE</scope>
    <source>
        <strain evidence="2">IBT 17514</strain>
    </source>
</reference>
<dbReference type="GO" id="GO:0015098">
    <property type="term" value="F:molybdate ion transmembrane transporter activity"/>
    <property type="evidence" value="ECO:0007669"/>
    <property type="project" value="InterPro"/>
</dbReference>
<comment type="caution">
    <text evidence="2">The sequence shown here is derived from an EMBL/GenBank/DDBJ whole genome shotgun (WGS) entry which is preliminary data.</text>
</comment>
<keyword evidence="1" id="KW-1133">Transmembrane helix</keyword>
<evidence type="ECO:0000313" key="2">
    <source>
        <dbReference type="EMBL" id="KAJ5720154.1"/>
    </source>
</evidence>
<dbReference type="AlphaFoldDB" id="A0AAD6HK54"/>
<dbReference type="PANTHER" id="PTHR31970">
    <property type="match status" value="1"/>
</dbReference>
<dbReference type="Pfam" id="PF16983">
    <property type="entry name" value="MFS_MOT1"/>
    <property type="match status" value="2"/>
</dbReference>
<name>A0AAD6HK54_9EURO</name>
<accession>A0AAD6HK54</accession>
<evidence type="ECO:0000313" key="3">
    <source>
        <dbReference type="Proteomes" id="UP001215712"/>
    </source>
</evidence>
<dbReference type="InterPro" id="IPR031563">
    <property type="entry name" value="MOT1/MOT2"/>
</dbReference>
<feature type="transmembrane region" description="Helical" evidence="1">
    <location>
        <begin position="182"/>
        <end position="199"/>
    </location>
</feature>
<keyword evidence="1" id="KW-0472">Membrane</keyword>
<evidence type="ECO:0008006" key="4">
    <source>
        <dbReference type="Google" id="ProtNLM"/>
    </source>
</evidence>
<protein>
    <recommendedName>
        <fullName evidence="4">Sulfate transporter</fullName>
    </recommendedName>
</protein>
<dbReference type="Proteomes" id="UP001215712">
    <property type="component" value="Unassembled WGS sequence"/>
</dbReference>
<evidence type="ECO:0000256" key="1">
    <source>
        <dbReference type="SAM" id="Phobius"/>
    </source>
</evidence>
<feature type="transmembrane region" description="Helical" evidence="1">
    <location>
        <begin position="389"/>
        <end position="417"/>
    </location>
</feature>
<gene>
    <name evidence="2" type="ORF">N7493_007032</name>
</gene>
<reference evidence="2" key="1">
    <citation type="journal article" date="2023" name="IMA Fungus">
        <title>Comparative genomic study of the Penicillium genus elucidates a diverse pangenome and 15 lateral gene transfer events.</title>
        <authorList>
            <person name="Petersen C."/>
            <person name="Sorensen T."/>
            <person name="Nielsen M.R."/>
            <person name="Sondergaard T.E."/>
            <person name="Sorensen J.L."/>
            <person name="Fitzpatrick D.A."/>
            <person name="Frisvad J.C."/>
            <person name="Nielsen K.L."/>
        </authorList>
    </citation>
    <scope>NUCLEOTIDE SEQUENCE</scope>
    <source>
        <strain evidence="2">IBT 17514</strain>
    </source>
</reference>
<proteinExistence type="predicted"/>
<keyword evidence="3" id="KW-1185">Reference proteome</keyword>
<feature type="transmembrane region" description="Helical" evidence="1">
    <location>
        <begin position="21"/>
        <end position="44"/>
    </location>
</feature>
<feature type="transmembrane region" description="Helical" evidence="1">
    <location>
        <begin position="50"/>
        <end position="74"/>
    </location>
</feature>
<dbReference type="EMBL" id="JAQJAN010000009">
    <property type="protein sequence ID" value="KAJ5720154.1"/>
    <property type="molecule type" value="Genomic_DNA"/>
</dbReference>